<proteinExistence type="predicted"/>
<sequence>MIKSHFSIIYVNTGCAIIYNYNIPVFKYLIIPIFIYASMQIPINQ</sequence>
<name>A0A8S5V3D0_9CAUD</name>
<protein>
    <submittedName>
        <fullName evidence="1">Uncharacterized protein</fullName>
    </submittedName>
</protein>
<accession>A0A8S5V3D0</accession>
<organism evidence="1">
    <name type="scientific">Siphoviridae sp. ctt0c4</name>
    <dbReference type="NCBI Taxonomy" id="2825702"/>
    <lineage>
        <taxon>Viruses</taxon>
        <taxon>Duplodnaviria</taxon>
        <taxon>Heunggongvirae</taxon>
        <taxon>Uroviricota</taxon>
        <taxon>Caudoviricetes</taxon>
    </lineage>
</organism>
<evidence type="ECO:0000313" key="1">
    <source>
        <dbReference type="EMBL" id="DAG01196.1"/>
    </source>
</evidence>
<dbReference type="EMBL" id="BK016188">
    <property type="protein sequence ID" value="DAG01196.1"/>
    <property type="molecule type" value="Genomic_DNA"/>
</dbReference>
<reference evidence="1" key="1">
    <citation type="journal article" date="2021" name="Proc. Natl. Acad. Sci. U.S.A.">
        <title>A Catalog of Tens of Thousands of Viruses from Human Metagenomes Reveals Hidden Associations with Chronic Diseases.</title>
        <authorList>
            <person name="Tisza M.J."/>
            <person name="Buck C.B."/>
        </authorList>
    </citation>
    <scope>NUCLEOTIDE SEQUENCE</scope>
    <source>
        <strain evidence="1">Ctt0c4</strain>
    </source>
</reference>